<gene>
    <name evidence="1" type="ORF">A3B56_03305</name>
</gene>
<accession>A0A1F7JJH9</accession>
<dbReference type="InterPro" id="IPR009057">
    <property type="entry name" value="Homeodomain-like_sf"/>
</dbReference>
<dbReference type="AlphaFoldDB" id="A0A1F7JJH9"/>
<comment type="caution">
    <text evidence="1">The sequence shown here is derived from an EMBL/GenBank/DDBJ whole genome shotgun (WGS) entry which is preliminary data.</text>
</comment>
<sequence length="98" mass="11424">MNRNVRRIHAPAFKAQVALEAIKETKTVAELSSLYKIHATQITKWKHEAIELITGGFSTQHKQRKRHTEALIPELYRQIGRLKVEVDFLKKKMGLFEE</sequence>
<evidence type="ECO:0000313" key="2">
    <source>
        <dbReference type="Proteomes" id="UP000178486"/>
    </source>
</evidence>
<name>A0A1F7JJH9_9BACT</name>
<protein>
    <recommendedName>
        <fullName evidence="3">Transposase</fullName>
    </recommendedName>
</protein>
<reference evidence="1 2" key="1">
    <citation type="journal article" date="2016" name="Nat. Commun.">
        <title>Thousands of microbial genomes shed light on interconnected biogeochemical processes in an aquifer system.</title>
        <authorList>
            <person name="Anantharaman K."/>
            <person name="Brown C.T."/>
            <person name="Hug L.A."/>
            <person name="Sharon I."/>
            <person name="Castelle C.J."/>
            <person name="Probst A.J."/>
            <person name="Thomas B.C."/>
            <person name="Singh A."/>
            <person name="Wilkins M.J."/>
            <person name="Karaoz U."/>
            <person name="Brodie E.L."/>
            <person name="Williams K.H."/>
            <person name="Hubbard S.S."/>
            <person name="Banfield J.F."/>
        </authorList>
    </citation>
    <scope>NUCLEOTIDE SEQUENCE [LARGE SCALE GENOMIC DNA]</scope>
</reference>
<evidence type="ECO:0000313" key="1">
    <source>
        <dbReference type="EMBL" id="OGK55746.1"/>
    </source>
</evidence>
<dbReference type="SUPFAM" id="SSF46689">
    <property type="entry name" value="Homeodomain-like"/>
    <property type="match status" value="1"/>
</dbReference>
<proteinExistence type="predicted"/>
<dbReference type="Proteomes" id="UP000178486">
    <property type="component" value="Unassembled WGS sequence"/>
</dbReference>
<organism evidence="1 2">
    <name type="scientific">Candidatus Roizmanbacteria bacterium RIFCSPLOWO2_01_FULL_45_11</name>
    <dbReference type="NCBI Taxonomy" id="1802070"/>
    <lineage>
        <taxon>Bacteria</taxon>
        <taxon>Candidatus Roizmaniibacteriota</taxon>
    </lineage>
</organism>
<evidence type="ECO:0008006" key="3">
    <source>
        <dbReference type="Google" id="ProtNLM"/>
    </source>
</evidence>
<dbReference type="EMBL" id="MGAU01000001">
    <property type="protein sequence ID" value="OGK55746.1"/>
    <property type="molecule type" value="Genomic_DNA"/>
</dbReference>